<gene>
    <name evidence="1" type="ORF">C7443_105190</name>
</gene>
<evidence type="ECO:0000313" key="2">
    <source>
        <dbReference type="Proteomes" id="UP000246569"/>
    </source>
</evidence>
<accession>A0A317MV08</accession>
<evidence type="ECO:0000313" key="1">
    <source>
        <dbReference type="EMBL" id="PWV61757.1"/>
    </source>
</evidence>
<comment type="caution">
    <text evidence="1">The sequence shown here is derived from an EMBL/GenBank/DDBJ whole genome shotgun (WGS) entry which is preliminary data.</text>
</comment>
<reference evidence="1 2" key="1">
    <citation type="submission" date="2018-05" db="EMBL/GenBank/DDBJ databases">
        <title>Genomic Encyclopedia of Type Strains, Phase IV (KMG-IV): sequencing the most valuable type-strain genomes for metagenomic binning, comparative biology and taxonomic classification.</title>
        <authorList>
            <person name="Goeker M."/>
        </authorList>
    </citation>
    <scope>NUCLEOTIDE SEQUENCE [LARGE SCALE GENOMIC DNA]</scope>
    <source>
        <strain evidence="1 2">DSM 23606</strain>
    </source>
</reference>
<keyword evidence="2" id="KW-1185">Reference proteome</keyword>
<organism evidence="1 2">
    <name type="scientific">Plasticicumulans acidivorans</name>
    <dbReference type="NCBI Taxonomy" id="886464"/>
    <lineage>
        <taxon>Bacteria</taxon>
        <taxon>Pseudomonadati</taxon>
        <taxon>Pseudomonadota</taxon>
        <taxon>Gammaproteobacteria</taxon>
        <taxon>Candidatus Competibacteraceae</taxon>
        <taxon>Plasticicumulans</taxon>
    </lineage>
</organism>
<dbReference type="OrthoDB" id="8965824at2"/>
<dbReference type="RefSeq" id="WP_110018546.1">
    <property type="nucleotide sequence ID" value="NZ_QGTJ01000005.1"/>
</dbReference>
<dbReference type="Proteomes" id="UP000246569">
    <property type="component" value="Unassembled WGS sequence"/>
</dbReference>
<sequence>MNRNQILVKTPKGQDEIRTRAHKLTPRLRRLLIMVDGRSSVTDTLQRLQALGDDLEEQLAELLAQGFLAPAGAAAAVEQYAGSTVAAVIPQFAEFNLDKAKGFARYVVCGALGPVGARRAERLDSVSSVGELRVQLDELRDVLPKLMPKRQAEQVWKQLEPLMLSLP</sequence>
<name>A0A317MV08_9GAMM</name>
<protein>
    <submittedName>
        <fullName evidence="1">Uncharacterized protein</fullName>
    </submittedName>
</protein>
<dbReference type="AlphaFoldDB" id="A0A317MV08"/>
<dbReference type="EMBL" id="QGTJ01000005">
    <property type="protein sequence ID" value="PWV61757.1"/>
    <property type="molecule type" value="Genomic_DNA"/>
</dbReference>
<proteinExistence type="predicted"/>